<keyword evidence="7" id="KW-1185">Reference proteome</keyword>
<dbReference type="EC" id="1.13.12.-" evidence="6"/>
<dbReference type="PANTHER" id="PTHR42747:SF4">
    <property type="entry name" value="BLR1330 PROTEIN"/>
    <property type="match status" value="1"/>
</dbReference>
<keyword evidence="5" id="KW-0503">Monooxygenase</keyword>
<dbReference type="EMBL" id="JBHTCM010000018">
    <property type="protein sequence ID" value="MFC7334671.1"/>
    <property type="molecule type" value="Genomic_DNA"/>
</dbReference>
<comment type="similarity">
    <text evidence="1">Belongs to the nitronate monooxygenase family. NMO class I subfamily.</text>
</comment>
<evidence type="ECO:0000313" key="7">
    <source>
        <dbReference type="Proteomes" id="UP001596456"/>
    </source>
</evidence>
<reference evidence="7" key="1">
    <citation type="journal article" date="2019" name="Int. J. Syst. Evol. Microbiol.">
        <title>The Global Catalogue of Microorganisms (GCM) 10K type strain sequencing project: providing services to taxonomists for standard genome sequencing and annotation.</title>
        <authorList>
            <consortium name="The Broad Institute Genomics Platform"/>
            <consortium name="The Broad Institute Genome Sequencing Center for Infectious Disease"/>
            <person name="Wu L."/>
            <person name="Ma J."/>
        </authorList>
    </citation>
    <scope>NUCLEOTIDE SEQUENCE [LARGE SCALE GENOMIC DNA]</scope>
    <source>
        <strain evidence="7">CGMCC 1.16275</strain>
    </source>
</reference>
<evidence type="ECO:0000256" key="3">
    <source>
        <dbReference type="ARBA" id="ARBA00022643"/>
    </source>
</evidence>
<evidence type="ECO:0000256" key="4">
    <source>
        <dbReference type="ARBA" id="ARBA00023002"/>
    </source>
</evidence>
<evidence type="ECO:0000313" key="6">
    <source>
        <dbReference type="EMBL" id="MFC7334671.1"/>
    </source>
</evidence>
<dbReference type="SUPFAM" id="SSF51412">
    <property type="entry name" value="Inosine monophosphate dehydrogenase (IMPDH)"/>
    <property type="match status" value="1"/>
</dbReference>
<dbReference type="InterPro" id="IPR004136">
    <property type="entry name" value="NMO"/>
</dbReference>
<dbReference type="Pfam" id="PF03060">
    <property type="entry name" value="NMO"/>
    <property type="match status" value="1"/>
</dbReference>
<sequence length="332" mass="34821">MPIPSLFQGKLALPVIGAPMFICSYPALVAAQCKAGVVGTFPSLNARPLAQLDAWLGDLTAELDAFRAAHPGRPVAPFGVNLIVHRSNTRLAEDVELVVRHRVPFVITSVGAPTEIVPRIHSYGGIVFHDVTNVKHARKALAAGVDGLILVCAGAGGHAGTLSPFALLPEVREFFDGPIALSGSMSSGRAVRAAEVLGADFGYMGTRFIATAEANAKPGYKQMIVESSATDIVYTPAFSGIPGNYLAPSIAANGIDPANITGGLERPDMDLANRDESREAKAWKDIWSAGQGIGTIHDVPTVAELVARLTAEYEEACRLPASPARPQALAAE</sequence>
<proteinExistence type="inferred from homology"/>
<dbReference type="PANTHER" id="PTHR42747">
    <property type="entry name" value="NITRONATE MONOOXYGENASE-RELATED"/>
    <property type="match status" value="1"/>
</dbReference>
<dbReference type="InterPro" id="IPR013785">
    <property type="entry name" value="Aldolase_TIM"/>
</dbReference>
<comment type="caution">
    <text evidence="6">The sequence shown here is derived from an EMBL/GenBank/DDBJ whole genome shotgun (WGS) entry which is preliminary data.</text>
</comment>
<organism evidence="6 7">
    <name type="scientific">Rhodocista pekingensis</name>
    <dbReference type="NCBI Taxonomy" id="201185"/>
    <lineage>
        <taxon>Bacteria</taxon>
        <taxon>Pseudomonadati</taxon>
        <taxon>Pseudomonadota</taxon>
        <taxon>Alphaproteobacteria</taxon>
        <taxon>Rhodospirillales</taxon>
        <taxon>Azospirillaceae</taxon>
        <taxon>Rhodocista</taxon>
    </lineage>
</organism>
<dbReference type="CDD" id="cd04730">
    <property type="entry name" value="NPD_like"/>
    <property type="match status" value="1"/>
</dbReference>
<evidence type="ECO:0000256" key="2">
    <source>
        <dbReference type="ARBA" id="ARBA00022630"/>
    </source>
</evidence>
<evidence type="ECO:0000256" key="1">
    <source>
        <dbReference type="ARBA" id="ARBA00009881"/>
    </source>
</evidence>
<dbReference type="RefSeq" id="WP_377360219.1">
    <property type="nucleotide sequence ID" value="NZ_JBHTCM010000018.1"/>
</dbReference>
<accession>A0ABW2L0I4</accession>
<dbReference type="Proteomes" id="UP001596456">
    <property type="component" value="Unassembled WGS sequence"/>
</dbReference>
<dbReference type="GO" id="GO:0016491">
    <property type="term" value="F:oxidoreductase activity"/>
    <property type="evidence" value="ECO:0007669"/>
    <property type="project" value="UniProtKB-KW"/>
</dbReference>
<name>A0ABW2L0I4_9PROT</name>
<dbReference type="Gene3D" id="3.20.20.70">
    <property type="entry name" value="Aldolase class I"/>
    <property type="match status" value="1"/>
</dbReference>
<evidence type="ECO:0000256" key="5">
    <source>
        <dbReference type="ARBA" id="ARBA00023033"/>
    </source>
</evidence>
<keyword evidence="4 6" id="KW-0560">Oxidoreductase</keyword>
<keyword evidence="2" id="KW-0285">Flavoprotein</keyword>
<protein>
    <submittedName>
        <fullName evidence="6">NAD(P)H-dependent flavin oxidoreductase</fullName>
        <ecNumber evidence="6">1.13.12.-</ecNumber>
    </submittedName>
</protein>
<keyword evidence="3" id="KW-0288">FMN</keyword>
<gene>
    <name evidence="6" type="ORF">ACFQPS_16000</name>
</gene>